<reference evidence="1 2" key="1">
    <citation type="submission" date="2018-08" db="EMBL/GenBank/DDBJ databases">
        <title>Genomic Encyclopedia of Archaeal and Bacterial Type Strains, Phase II (KMG-II): from individual species to whole genera.</title>
        <authorList>
            <person name="Goeker M."/>
        </authorList>
    </citation>
    <scope>NUCLEOTIDE SEQUENCE [LARGE SCALE GENOMIC DNA]</scope>
    <source>
        <strain evidence="1 2">DSM 15986</strain>
    </source>
</reference>
<dbReference type="Proteomes" id="UP000256405">
    <property type="component" value="Unassembled WGS sequence"/>
</dbReference>
<evidence type="ECO:0000313" key="1">
    <source>
        <dbReference type="EMBL" id="REG85377.1"/>
    </source>
</evidence>
<dbReference type="AlphaFoldDB" id="A0A3E0DQH0"/>
<protein>
    <submittedName>
        <fullName evidence="1">Uncharacterized protein</fullName>
    </submittedName>
</protein>
<comment type="caution">
    <text evidence="1">The sequence shown here is derived from an EMBL/GenBank/DDBJ whole genome shotgun (WGS) entry which is preliminary data.</text>
</comment>
<keyword evidence="2" id="KW-1185">Reference proteome</keyword>
<evidence type="ECO:0000313" key="2">
    <source>
        <dbReference type="Proteomes" id="UP000256405"/>
    </source>
</evidence>
<gene>
    <name evidence="1" type="ORF">C8N25_11365</name>
</gene>
<accession>A0A3E0DQH0</accession>
<dbReference type="EMBL" id="QUNF01000013">
    <property type="protein sequence ID" value="REG85377.1"/>
    <property type="molecule type" value="Genomic_DNA"/>
</dbReference>
<organism evidence="1 2">
    <name type="scientific">Algoriphagus antarcticus</name>
    <dbReference type="NCBI Taxonomy" id="238540"/>
    <lineage>
        <taxon>Bacteria</taxon>
        <taxon>Pseudomonadati</taxon>
        <taxon>Bacteroidota</taxon>
        <taxon>Cytophagia</taxon>
        <taxon>Cytophagales</taxon>
        <taxon>Cyclobacteriaceae</taxon>
        <taxon>Algoriphagus</taxon>
    </lineage>
</organism>
<proteinExistence type="predicted"/>
<sequence>MALNILVDSDVFLDTLLTRVPFSENQVKSFFWV</sequence>
<name>A0A3E0DQH0_9BACT</name>